<keyword evidence="2" id="KW-1185">Reference proteome</keyword>
<accession>A0AAN7YZQ4</accession>
<name>A0AAN7YZQ4_9PEZI</name>
<dbReference type="Proteomes" id="UP001305414">
    <property type="component" value="Unassembled WGS sequence"/>
</dbReference>
<protein>
    <submittedName>
        <fullName evidence="1">Uncharacterized protein</fullName>
    </submittedName>
</protein>
<gene>
    <name evidence="1" type="ORF">RRF57_000498</name>
</gene>
<sequence length="108" mass="11829">MHHSLSDVRAWRHTRVIGAEEGSRGLDLVALVQLALQVGNGDHNSEVLPYVLLTQLERVANNARRSSSSARNFGLQSFLSLQSVEVLGEATAARTKVLALDDEHSERV</sequence>
<evidence type="ECO:0000313" key="2">
    <source>
        <dbReference type="Proteomes" id="UP001305414"/>
    </source>
</evidence>
<reference evidence="1 2" key="1">
    <citation type="submission" date="2023-10" db="EMBL/GenBank/DDBJ databases">
        <title>Draft genome sequence of Xylaria bambusicola isolate GMP-LS, the root and basal stem rot pathogen of sugarcane in Indonesia.</title>
        <authorList>
            <person name="Selvaraj P."/>
            <person name="Muralishankar V."/>
            <person name="Muruganantham S."/>
            <person name="Sp S."/>
            <person name="Haryani S."/>
            <person name="Lau K.J.X."/>
            <person name="Naqvi N.I."/>
        </authorList>
    </citation>
    <scope>NUCLEOTIDE SEQUENCE [LARGE SCALE GENOMIC DNA]</scope>
    <source>
        <strain evidence="1">GMP-LS</strain>
    </source>
</reference>
<dbReference type="AlphaFoldDB" id="A0AAN7YZQ4"/>
<comment type="caution">
    <text evidence="1">The sequence shown here is derived from an EMBL/GenBank/DDBJ whole genome shotgun (WGS) entry which is preliminary data.</text>
</comment>
<dbReference type="EMBL" id="JAWHQM010000001">
    <property type="protein sequence ID" value="KAK5624782.1"/>
    <property type="molecule type" value="Genomic_DNA"/>
</dbReference>
<proteinExistence type="predicted"/>
<organism evidence="1 2">
    <name type="scientific">Xylaria bambusicola</name>
    <dbReference type="NCBI Taxonomy" id="326684"/>
    <lineage>
        <taxon>Eukaryota</taxon>
        <taxon>Fungi</taxon>
        <taxon>Dikarya</taxon>
        <taxon>Ascomycota</taxon>
        <taxon>Pezizomycotina</taxon>
        <taxon>Sordariomycetes</taxon>
        <taxon>Xylariomycetidae</taxon>
        <taxon>Xylariales</taxon>
        <taxon>Xylariaceae</taxon>
        <taxon>Xylaria</taxon>
    </lineage>
</organism>
<evidence type="ECO:0000313" key="1">
    <source>
        <dbReference type="EMBL" id="KAK5624782.1"/>
    </source>
</evidence>